<feature type="compositionally biased region" description="Basic residues" evidence="2">
    <location>
        <begin position="156"/>
        <end position="167"/>
    </location>
</feature>
<accession>A0AAU9UK94</accession>
<dbReference type="Gene3D" id="3.50.50.60">
    <property type="entry name" value="FAD/NAD(P)-binding domain"/>
    <property type="match status" value="1"/>
</dbReference>
<dbReference type="SUPFAM" id="SSF51905">
    <property type="entry name" value="FAD/NAD(P)-binding domain"/>
    <property type="match status" value="1"/>
</dbReference>
<evidence type="ECO:0000313" key="3">
    <source>
        <dbReference type="EMBL" id="CAH2098316.1"/>
    </source>
</evidence>
<dbReference type="Proteomes" id="UP001153954">
    <property type="component" value="Unassembled WGS sequence"/>
</dbReference>
<dbReference type="InterPro" id="IPR012132">
    <property type="entry name" value="GMC_OxRdtase"/>
</dbReference>
<dbReference type="PANTHER" id="PTHR11552">
    <property type="entry name" value="GLUCOSE-METHANOL-CHOLINE GMC OXIDOREDUCTASE"/>
    <property type="match status" value="1"/>
</dbReference>
<feature type="region of interest" description="Disordered" evidence="2">
    <location>
        <begin position="141"/>
        <end position="167"/>
    </location>
</feature>
<comment type="caution">
    <text evidence="3">The sequence shown here is derived from an EMBL/GenBank/DDBJ whole genome shotgun (WGS) entry which is preliminary data.</text>
</comment>
<evidence type="ECO:0000313" key="4">
    <source>
        <dbReference type="Proteomes" id="UP001153954"/>
    </source>
</evidence>
<dbReference type="PANTHER" id="PTHR11552:SF147">
    <property type="entry name" value="CHOLINE DEHYDROGENASE, MITOCHONDRIAL"/>
    <property type="match status" value="1"/>
</dbReference>
<organism evidence="3 4">
    <name type="scientific">Euphydryas editha</name>
    <name type="common">Edith's checkerspot</name>
    <dbReference type="NCBI Taxonomy" id="104508"/>
    <lineage>
        <taxon>Eukaryota</taxon>
        <taxon>Metazoa</taxon>
        <taxon>Ecdysozoa</taxon>
        <taxon>Arthropoda</taxon>
        <taxon>Hexapoda</taxon>
        <taxon>Insecta</taxon>
        <taxon>Pterygota</taxon>
        <taxon>Neoptera</taxon>
        <taxon>Endopterygota</taxon>
        <taxon>Lepidoptera</taxon>
        <taxon>Glossata</taxon>
        <taxon>Ditrysia</taxon>
        <taxon>Papilionoidea</taxon>
        <taxon>Nymphalidae</taxon>
        <taxon>Nymphalinae</taxon>
        <taxon>Euphydryas</taxon>
    </lineage>
</organism>
<protein>
    <recommendedName>
        <fullName evidence="5">Glucose-methanol-choline oxidoreductase N-terminal domain-containing protein</fullName>
    </recommendedName>
</protein>
<dbReference type="GO" id="GO:0050660">
    <property type="term" value="F:flavin adenine dinucleotide binding"/>
    <property type="evidence" value="ECO:0007669"/>
    <property type="project" value="InterPro"/>
</dbReference>
<sequence>MESWRPLDVNTVCHEQQAPLTQCSSTGFMFLTLVTQLFGGVSYSVPDFEENPYSRYNNPKYYTSPGYFGTSYYPQVYKSSYNIESIHPVSYHGNSLYNLKSPNPFTQGTTSSDIFKSSFSKFGPKTPIFDFDFLKDSFGDSDTADSKKVPITTEKKRAKRERRSRKSRQTEEYDFIIVGAGSAGCVLANRLSEVKKWKVCV</sequence>
<keyword evidence="4" id="KW-1185">Reference proteome</keyword>
<name>A0AAU9UK94_EUPED</name>
<evidence type="ECO:0008006" key="5">
    <source>
        <dbReference type="Google" id="ProtNLM"/>
    </source>
</evidence>
<dbReference type="AlphaFoldDB" id="A0AAU9UK94"/>
<reference evidence="3" key="1">
    <citation type="submission" date="2022-03" db="EMBL/GenBank/DDBJ databases">
        <authorList>
            <person name="Tunstrom K."/>
        </authorList>
    </citation>
    <scope>NUCLEOTIDE SEQUENCE</scope>
</reference>
<dbReference type="EMBL" id="CAKOGL010000019">
    <property type="protein sequence ID" value="CAH2098316.1"/>
    <property type="molecule type" value="Genomic_DNA"/>
</dbReference>
<evidence type="ECO:0000256" key="1">
    <source>
        <dbReference type="ARBA" id="ARBA00010790"/>
    </source>
</evidence>
<comment type="similarity">
    <text evidence="1">Belongs to the GMC oxidoreductase family.</text>
</comment>
<evidence type="ECO:0000256" key="2">
    <source>
        <dbReference type="SAM" id="MobiDB-lite"/>
    </source>
</evidence>
<dbReference type="GO" id="GO:0016491">
    <property type="term" value="F:oxidoreductase activity"/>
    <property type="evidence" value="ECO:0007669"/>
    <property type="project" value="TreeGrafter"/>
</dbReference>
<proteinExistence type="inferred from homology"/>
<dbReference type="InterPro" id="IPR036188">
    <property type="entry name" value="FAD/NAD-bd_sf"/>
</dbReference>
<gene>
    <name evidence="3" type="ORF">EEDITHA_LOCUS13442</name>
</gene>